<dbReference type="PANTHER" id="PTHR23092:SF15">
    <property type="entry name" value="INACTIVE NON-CANONICAL POLY(A) RNA POLYMERASE PROTEIN TRF4-2-RELATED"/>
    <property type="match status" value="1"/>
</dbReference>
<dbReference type="InterPro" id="IPR045862">
    <property type="entry name" value="Trf4-like"/>
</dbReference>
<dbReference type="Pfam" id="PF22600">
    <property type="entry name" value="MTPAP-like_central"/>
    <property type="match status" value="1"/>
</dbReference>
<dbReference type="Gene3D" id="3.30.460.10">
    <property type="entry name" value="Beta Polymerase, domain 2"/>
    <property type="match status" value="1"/>
</dbReference>
<keyword evidence="5" id="KW-0479">Metal-binding</keyword>
<dbReference type="GO" id="GO:0003729">
    <property type="term" value="F:mRNA binding"/>
    <property type="evidence" value="ECO:0007669"/>
    <property type="project" value="TreeGrafter"/>
</dbReference>
<comment type="cofactor">
    <cofactor evidence="1">
        <name>Mn(2+)</name>
        <dbReference type="ChEBI" id="CHEBI:29035"/>
    </cofactor>
</comment>
<feature type="domain" description="Poly(A) RNA polymerase mitochondrial-like central palm" evidence="8">
    <location>
        <begin position="101"/>
        <end position="228"/>
    </location>
</feature>
<feature type="compositionally biased region" description="Basic and acidic residues" evidence="7">
    <location>
        <begin position="32"/>
        <end position="45"/>
    </location>
</feature>
<dbReference type="InterPro" id="IPR054708">
    <property type="entry name" value="MTPAP-like_central"/>
</dbReference>
<dbReference type="EC" id="2.7.7.19" evidence="3"/>
<dbReference type="GO" id="GO:1990817">
    <property type="term" value="F:poly(A) RNA polymerase activity"/>
    <property type="evidence" value="ECO:0007669"/>
    <property type="project" value="UniProtKB-EC"/>
</dbReference>
<dbReference type="CDD" id="cd05402">
    <property type="entry name" value="NT_PAP_TUTase"/>
    <property type="match status" value="1"/>
</dbReference>
<dbReference type="SUPFAM" id="SSF81301">
    <property type="entry name" value="Nucleotidyltransferase"/>
    <property type="match status" value="1"/>
</dbReference>
<feature type="non-terminal residue" evidence="9">
    <location>
        <position position="1"/>
    </location>
</feature>
<dbReference type="GO" id="GO:0046872">
    <property type="term" value="F:metal ion binding"/>
    <property type="evidence" value="ECO:0007669"/>
    <property type="project" value="UniProtKB-KW"/>
</dbReference>
<gene>
    <name evidence="9" type="ORF">BGZ65_007118</name>
</gene>
<dbReference type="GO" id="GO:0043634">
    <property type="term" value="P:polyadenylation-dependent ncRNA catabolic process"/>
    <property type="evidence" value="ECO:0007669"/>
    <property type="project" value="TreeGrafter"/>
</dbReference>
<dbReference type="PANTHER" id="PTHR23092">
    <property type="entry name" value="POLY(A) RNA POLYMERASE"/>
    <property type="match status" value="1"/>
</dbReference>
<feature type="region of interest" description="Disordered" evidence="7">
    <location>
        <begin position="1"/>
        <end position="83"/>
    </location>
</feature>
<evidence type="ECO:0000256" key="3">
    <source>
        <dbReference type="ARBA" id="ARBA00012388"/>
    </source>
</evidence>
<feature type="compositionally biased region" description="Basic and acidic residues" evidence="7">
    <location>
        <begin position="63"/>
        <end position="79"/>
    </location>
</feature>
<evidence type="ECO:0000256" key="4">
    <source>
        <dbReference type="ARBA" id="ARBA00022679"/>
    </source>
</evidence>
<keyword evidence="6" id="KW-0460">Magnesium</keyword>
<name>A0A9P6MFY2_9FUNG</name>
<dbReference type="EMBL" id="JAAAHW010001024">
    <property type="protein sequence ID" value="KAF9997298.1"/>
    <property type="molecule type" value="Genomic_DNA"/>
</dbReference>
<feature type="compositionally biased region" description="Basic and acidic residues" evidence="7">
    <location>
        <begin position="1"/>
        <end position="14"/>
    </location>
</feature>
<proteinExistence type="inferred from homology"/>
<reference evidence="9" key="1">
    <citation type="journal article" date="2020" name="Fungal Divers.">
        <title>Resolving the Mortierellaceae phylogeny through synthesis of multi-gene phylogenetics and phylogenomics.</title>
        <authorList>
            <person name="Vandepol N."/>
            <person name="Liber J."/>
            <person name="Desiro A."/>
            <person name="Na H."/>
            <person name="Kennedy M."/>
            <person name="Barry K."/>
            <person name="Grigoriev I.V."/>
            <person name="Miller A.N."/>
            <person name="O'Donnell K."/>
            <person name="Stajich J.E."/>
            <person name="Bonito G."/>
        </authorList>
    </citation>
    <scope>NUCLEOTIDE SEQUENCE</scope>
    <source>
        <strain evidence="9">MES-2147</strain>
    </source>
</reference>
<dbReference type="GO" id="GO:0005730">
    <property type="term" value="C:nucleolus"/>
    <property type="evidence" value="ECO:0007669"/>
    <property type="project" value="TreeGrafter"/>
</dbReference>
<comment type="caution">
    <text evidence="9">The sequence shown here is derived from an EMBL/GenBank/DDBJ whole genome shotgun (WGS) entry which is preliminary data.</text>
</comment>
<dbReference type="InterPro" id="IPR043519">
    <property type="entry name" value="NT_sf"/>
</dbReference>
<keyword evidence="4" id="KW-0808">Transferase</keyword>
<accession>A0A9P6MFY2</accession>
<sequence length="251" mass="28809">MAASKTTRDPKGDEVEVGADFIAFKDSDEEESLRANDSPHQRTQAEDIIELQAETSSRKRRRPQDEVSSRDMDPIRDSPPDCPWMGRHNYSRMDSVPQMLTLELMDFVDYISPTEEEHKVREFVVSRIRDAVKKLWEDVDVVVFGSFETKIYLPTSDLDMVVLRNQEFTGDYLNRLARHLRNLSVANEVQVISKAKVPIIKFKESISNIAVDISFNIENGIHSGQAISEFIQETPAVRPLSMLIKYFLMVK</sequence>
<dbReference type="FunFam" id="3.30.460.10:FF:000006">
    <property type="entry name" value="non-canonical poly(A) RNA polymerase PAPD5"/>
    <property type="match status" value="1"/>
</dbReference>
<evidence type="ECO:0000256" key="6">
    <source>
        <dbReference type="ARBA" id="ARBA00022842"/>
    </source>
</evidence>
<organism evidence="9 10">
    <name type="scientific">Modicella reniformis</name>
    <dbReference type="NCBI Taxonomy" id="1440133"/>
    <lineage>
        <taxon>Eukaryota</taxon>
        <taxon>Fungi</taxon>
        <taxon>Fungi incertae sedis</taxon>
        <taxon>Mucoromycota</taxon>
        <taxon>Mortierellomycotina</taxon>
        <taxon>Mortierellomycetes</taxon>
        <taxon>Mortierellales</taxon>
        <taxon>Mortierellaceae</taxon>
        <taxon>Modicella</taxon>
    </lineage>
</organism>
<dbReference type="GO" id="GO:0031499">
    <property type="term" value="C:TRAMP complex"/>
    <property type="evidence" value="ECO:0007669"/>
    <property type="project" value="TreeGrafter"/>
</dbReference>
<dbReference type="Proteomes" id="UP000749646">
    <property type="component" value="Unassembled WGS sequence"/>
</dbReference>
<evidence type="ECO:0000256" key="7">
    <source>
        <dbReference type="SAM" id="MobiDB-lite"/>
    </source>
</evidence>
<dbReference type="OrthoDB" id="273917at2759"/>
<dbReference type="AlphaFoldDB" id="A0A9P6MFY2"/>
<protein>
    <recommendedName>
        <fullName evidence="3">polynucleotide adenylyltransferase</fullName>
        <ecNumber evidence="3">2.7.7.19</ecNumber>
    </recommendedName>
</protein>
<evidence type="ECO:0000256" key="1">
    <source>
        <dbReference type="ARBA" id="ARBA00001936"/>
    </source>
</evidence>
<comment type="similarity">
    <text evidence="2">Belongs to the DNA polymerase type-B-like family.</text>
</comment>
<dbReference type="GO" id="GO:0010605">
    <property type="term" value="P:negative regulation of macromolecule metabolic process"/>
    <property type="evidence" value="ECO:0007669"/>
    <property type="project" value="UniProtKB-ARBA"/>
</dbReference>
<evidence type="ECO:0000259" key="8">
    <source>
        <dbReference type="Pfam" id="PF22600"/>
    </source>
</evidence>
<evidence type="ECO:0000256" key="5">
    <source>
        <dbReference type="ARBA" id="ARBA00022723"/>
    </source>
</evidence>
<keyword evidence="10" id="KW-1185">Reference proteome</keyword>
<evidence type="ECO:0000313" key="10">
    <source>
        <dbReference type="Proteomes" id="UP000749646"/>
    </source>
</evidence>
<evidence type="ECO:0000256" key="2">
    <source>
        <dbReference type="ARBA" id="ARBA00008593"/>
    </source>
</evidence>
<dbReference type="GO" id="GO:0031123">
    <property type="term" value="P:RNA 3'-end processing"/>
    <property type="evidence" value="ECO:0007669"/>
    <property type="project" value="TreeGrafter"/>
</dbReference>
<evidence type="ECO:0000313" key="9">
    <source>
        <dbReference type="EMBL" id="KAF9997298.1"/>
    </source>
</evidence>